<feature type="domain" description="Type I restriction modification DNA specificity" evidence="5">
    <location>
        <begin position="35"/>
        <end position="195"/>
    </location>
</feature>
<dbReference type="PANTHER" id="PTHR30408:SF12">
    <property type="entry name" value="TYPE I RESTRICTION ENZYME MJAVIII SPECIFICITY SUBUNIT"/>
    <property type="match status" value="1"/>
</dbReference>
<evidence type="ECO:0000259" key="5">
    <source>
        <dbReference type="Pfam" id="PF01420"/>
    </source>
</evidence>
<dbReference type="Gene3D" id="1.10.287.1120">
    <property type="entry name" value="Bipartite methylase S protein"/>
    <property type="match status" value="1"/>
</dbReference>
<gene>
    <name evidence="6" type="ORF">GCM10007216_18540</name>
</gene>
<evidence type="ECO:0000256" key="1">
    <source>
        <dbReference type="ARBA" id="ARBA00010923"/>
    </source>
</evidence>
<keyword evidence="7" id="KW-1185">Reference proteome</keyword>
<dbReference type="EMBL" id="BMCJ01000003">
    <property type="protein sequence ID" value="GGC88087.1"/>
    <property type="molecule type" value="Genomic_DNA"/>
</dbReference>
<evidence type="ECO:0000256" key="4">
    <source>
        <dbReference type="SAM" id="Coils"/>
    </source>
</evidence>
<name>A0ABQ1P3A2_9BACI</name>
<keyword evidence="3" id="KW-0238">DNA-binding</keyword>
<dbReference type="Gene3D" id="3.90.220.20">
    <property type="entry name" value="DNA methylase specificity domains"/>
    <property type="match status" value="2"/>
</dbReference>
<evidence type="ECO:0000256" key="3">
    <source>
        <dbReference type="ARBA" id="ARBA00023125"/>
    </source>
</evidence>
<proteinExistence type="inferred from homology"/>
<evidence type="ECO:0000256" key="2">
    <source>
        <dbReference type="ARBA" id="ARBA00022747"/>
    </source>
</evidence>
<feature type="coiled-coil region" evidence="4">
    <location>
        <begin position="182"/>
        <end position="209"/>
    </location>
</feature>
<dbReference type="InterPro" id="IPR000055">
    <property type="entry name" value="Restrct_endonuc_typeI_TRD"/>
</dbReference>
<dbReference type="Proteomes" id="UP000619534">
    <property type="component" value="Unassembled WGS sequence"/>
</dbReference>
<reference evidence="7" key="1">
    <citation type="journal article" date="2019" name="Int. J. Syst. Evol. Microbiol.">
        <title>The Global Catalogue of Microorganisms (GCM) 10K type strain sequencing project: providing services to taxonomists for standard genome sequencing and annotation.</title>
        <authorList>
            <consortium name="The Broad Institute Genomics Platform"/>
            <consortium name="The Broad Institute Genome Sequencing Center for Infectious Disease"/>
            <person name="Wu L."/>
            <person name="Ma J."/>
        </authorList>
    </citation>
    <scope>NUCLEOTIDE SEQUENCE [LARGE SCALE GENOMIC DNA]</scope>
    <source>
        <strain evidence="7">CCM 7282</strain>
    </source>
</reference>
<comment type="caution">
    <text evidence="6">The sequence shown here is derived from an EMBL/GenBank/DDBJ whole genome shotgun (WGS) entry which is preliminary data.</text>
</comment>
<protein>
    <submittedName>
        <fullName evidence="6">Specificity determinant HsdS</fullName>
    </submittedName>
</protein>
<organism evidence="6 7">
    <name type="scientific">Thalassobacillus devorans</name>
    <dbReference type="NCBI Taxonomy" id="279813"/>
    <lineage>
        <taxon>Bacteria</taxon>
        <taxon>Bacillati</taxon>
        <taxon>Bacillota</taxon>
        <taxon>Bacilli</taxon>
        <taxon>Bacillales</taxon>
        <taxon>Bacillaceae</taxon>
        <taxon>Thalassobacillus</taxon>
    </lineage>
</organism>
<comment type="similarity">
    <text evidence="1">Belongs to the type-I restriction system S methylase family.</text>
</comment>
<sequence length="391" mass="45502">MTRPVLGFKGFKNGWRKDILINRFKLIDGDRGSNYPNENDFQKEGYCLFLNAHNLTETGFDFSNMNFISEEKHNSLRKGQLEFEDIIITSRGSKLGKVAIYNKTLPSNVIRINSAMLIIRKKTDAIMVDFMEKLIRYKILPRFIYSSKIGSAQPHVTVRDLNKETFSFPNDIEEQKKIADFFSLLDRRIEKQQEKIALLKERKKGLLHKIFSQELRFKDDNGKDFPKWKQVKIGSILKVRHGKDQKQVQIDEGKYPILGTGGVIGYTNTPLYTSPSVLIGRKGTINKPQFREQPFWTVDTLFYTEILLEHRPKFVYYLFQTINWLKYNEASGVPSLSASTIESITCLIPSVKEQNKIADFFSLFDNKIQIENQKLVNLHEQKKGFMQKMFI</sequence>
<keyword evidence="4" id="KW-0175">Coiled coil</keyword>
<accession>A0ABQ1P3A2</accession>
<dbReference type="CDD" id="cd17288">
    <property type="entry name" value="RMtype1_S_LlaAI06ORF1089P_TRD1-CR1_like"/>
    <property type="match status" value="1"/>
</dbReference>
<evidence type="ECO:0000313" key="6">
    <source>
        <dbReference type="EMBL" id="GGC88087.1"/>
    </source>
</evidence>
<dbReference type="Pfam" id="PF01420">
    <property type="entry name" value="Methylase_S"/>
    <property type="match status" value="2"/>
</dbReference>
<keyword evidence="2" id="KW-0680">Restriction system</keyword>
<feature type="domain" description="Type I restriction modification DNA specificity" evidence="5">
    <location>
        <begin position="227"/>
        <end position="377"/>
    </location>
</feature>
<dbReference type="SUPFAM" id="SSF116734">
    <property type="entry name" value="DNA methylase specificity domain"/>
    <property type="match status" value="2"/>
</dbReference>
<dbReference type="PANTHER" id="PTHR30408">
    <property type="entry name" value="TYPE-1 RESTRICTION ENZYME ECOKI SPECIFICITY PROTEIN"/>
    <property type="match status" value="1"/>
</dbReference>
<dbReference type="InterPro" id="IPR044946">
    <property type="entry name" value="Restrct_endonuc_typeI_TRD_sf"/>
</dbReference>
<evidence type="ECO:0000313" key="7">
    <source>
        <dbReference type="Proteomes" id="UP000619534"/>
    </source>
</evidence>
<dbReference type="RefSeq" id="WP_208416270.1">
    <property type="nucleotide sequence ID" value="NZ_BMCJ01000003.1"/>
</dbReference>
<dbReference type="InterPro" id="IPR052021">
    <property type="entry name" value="Type-I_RS_S_subunit"/>
</dbReference>